<dbReference type="AlphaFoldDB" id="A0A0F9IBP6"/>
<sequence length="36" mass="4541">MRDVKARAWCKEEQCYYAWEIILADGFEIYWFDEDF</sequence>
<gene>
    <name evidence="1" type="ORF">LCGC14_1678670</name>
</gene>
<feature type="non-terminal residue" evidence="1">
    <location>
        <position position="36"/>
    </location>
</feature>
<accession>A0A0F9IBP6</accession>
<evidence type="ECO:0000313" key="1">
    <source>
        <dbReference type="EMBL" id="KKM17154.1"/>
    </source>
</evidence>
<proteinExistence type="predicted"/>
<organism evidence="1">
    <name type="scientific">marine sediment metagenome</name>
    <dbReference type="NCBI Taxonomy" id="412755"/>
    <lineage>
        <taxon>unclassified sequences</taxon>
        <taxon>metagenomes</taxon>
        <taxon>ecological metagenomes</taxon>
    </lineage>
</organism>
<reference evidence="1" key="1">
    <citation type="journal article" date="2015" name="Nature">
        <title>Complex archaea that bridge the gap between prokaryotes and eukaryotes.</title>
        <authorList>
            <person name="Spang A."/>
            <person name="Saw J.H."/>
            <person name="Jorgensen S.L."/>
            <person name="Zaremba-Niedzwiedzka K."/>
            <person name="Martijn J."/>
            <person name="Lind A.E."/>
            <person name="van Eijk R."/>
            <person name="Schleper C."/>
            <person name="Guy L."/>
            <person name="Ettema T.J."/>
        </authorList>
    </citation>
    <scope>NUCLEOTIDE SEQUENCE</scope>
</reference>
<name>A0A0F9IBP6_9ZZZZ</name>
<protein>
    <submittedName>
        <fullName evidence="1">Uncharacterized protein</fullName>
    </submittedName>
</protein>
<dbReference type="EMBL" id="LAZR01014517">
    <property type="protein sequence ID" value="KKM17154.1"/>
    <property type="molecule type" value="Genomic_DNA"/>
</dbReference>
<comment type="caution">
    <text evidence="1">The sequence shown here is derived from an EMBL/GenBank/DDBJ whole genome shotgun (WGS) entry which is preliminary data.</text>
</comment>